<dbReference type="PANTHER" id="PTHR10491">
    <property type="entry name" value="DTDP-4-DEHYDRORHAMNOSE REDUCTASE"/>
    <property type="match status" value="1"/>
</dbReference>
<dbReference type="InterPro" id="IPR005913">
    <property type="entry name" value="dTDP_dehydrorham_reduct"/>
</dbReference>
<dbReference type="AlphaFoldDB" id="A0A0G0U507"/>
<gene>
    <name evidence="4" type="ORF">UT92_C0016G0007</name>
</gene>
<dbReference type="UniPathway" id="UPA00124"/>
<feature type="domain" description="RmlD-like substrate binding" evidence="3">
    <location>
        <begin position="15"/>
        <end position="299"/>
    </location>
</feature>
<dbReference type="PANTHER" id="PTHR10491:SF4">
    <property type="entry name" value="METHIONINE ADENOSYLTRANSFERASE 2 SUBUNIT BETA"/>
    <property type="match status" value="1"/>
</dbReference>
<dbReference type="Gene3D" id="3.40.50.720">
    <property type="entry name" value="NAD(P)-binding Rossmann-like Domain"/>
    <property type="match status" value="1"/>
</dbReference>
<dbReference type="EC" id="1.1.1.133" evidence="2"/>
<comment type="pathway">
    <text evidence="2">Carbohydrate biosynthesis; dTDP-L-rhamnose biosynthesis.</text>
</comment>
<accession>A0A0G0U507</accession>
<comment type="similarity">
    <text evidence="1 2">Belongs to the dTDP-4-dehydrorhamnose reductase family.</text>
</comment>
<keyword evidence="2" id="KW-0521">NADP</keyword>
<protein>
    <recommendedName>
        <fullName evidence="2">dTDP-4-dehydrorhamnose reductase</fullName>
        <ecNumber evidence="2">1.1.1.133</ecNumber>
    </recommendedName>
</protein>
<reference evidence="4" key="1">
    <citation type="journal article" date="2015" name="Nature">
        <title>rRNA introns, odd ribosomes, and small enigmatic genomes across a large radiation of phyla.</title>
        <authorList>
            <person name="Brown C.T."/>
            <person name="Hug L.A."/>
            <person name="Thomas B.C."/>
            <person name="Sharon I."/>
            <person name="Castelle C.J."/>
            <person name="Singh A."/>
            <person name="Wilkins M.J."/>
            <person name="Williams K.H."/>
            <person name="Banfield J.F."/>
        </authorList>
    </citation>
    <scope>NUCLEOTIDE SEQUENCE [LARGE SCALE GENOMIC DNA]</scope>
</reference>
<dbReference type="Proteomes" id="UP000034489">
    <property type="component" value="Unassembled WGS sequence"/>
</dbReference>
<evidence type="ECO:0000256" key="1">
    <source>
        <dbReference type="ARBA" id="ARBA00010944"/>
    </source>
</evidence>
<evidence type="ECO:0000313" key="4">
    <source>
        <dbReference type="EMBL" id="KKR54580.1"/>
    </source>
</evidence>
<dbReference type="SUPFAM" id="SSF51735">
    <property type="entry name" value="NAD(P)-binding Rossmann-fold domains"/>
    <property type="match status" value="1"/>
</dbReference>
<dbReference type="GO" id="GO:0019305">
    <property type="term" value="P:dTDP-rhamnose biosynthetic process"/>
    <property type="evidence" value="ECO:0007669"/>
    <property type="project" value="UniProtKB-UniPathway"/>
</dbReference>
<dbReference type="InterPro" id="IPR036291">
    <property type="entry name" value="NAD(P)-bd_dom_sf"/>
</dbReference>
<dbReference type="EMBL" id="LBYQ01000016">
    <property type="protein sequence ID" value="KKR54580.1"/>
    <property type="molecule type" value="Genomic_DNA"/>
</dbReference>
<sequence>MTSVSSPKITCAVIGASSMVASRFCDLSKNHLNLIKGDLNGKIPIDITQEKSVNDFFNNYDFDWTLLFSAFTDVDGAEKQRNSKSGLCWKINVEGVKNVVSECQKRKKSLLFISTDFVFGGSSGPYDEDSLQGEDLDKVSWYGITKLEAESLIQKNLKTFVILRISYPFRGPFSQKDDQVKRVLRLYDAGNLYPMFYDQTITPTFIDDVAPALPLLFKKGARGIFHLASPRTTNQFEFAKKVLETFGKDAGKLKKGSIVDFLKEPSTTPRPVKGGLKVNKIKELGFSPTDWEKGIETVFLQSGGQLI</sequence>
<evidence type="ECO:0000259" key="3">
    <source>
        <dbReference type="Pfam" id="PF04321"/>
    </source>
</evidence>
<comment type="caution">
    <text evidence="4">The sequence shown here is derived from an EMBL/GenBank/DDBJ whole genome shotgun (WGS) entry which is preliminary data.</text>
</comment>
<dbReference type="InterPro" id="IPR029903">
    <property type="entry name" value="RmlD-like-bd"/>
</dbReference>
<name>A0A0G0U507_9BACT</name>
<dbReference type="Pfam" id="PF04321">
    <property type="entry name" value="RmlD_sub_bind"/>
    <property type="match status" value="1"/>
</dbReference>
<comment type="function">
    <text evidence="2">Catalyzes the reduction of dTDP-6-deoxy-L-lyxo-4-hexulose to yield dTDP-L-rhamnose.</text>
</comment>
<dbReference type="Gene3D" id="3.90.25.10">
    <property type="entry name" value="UDP-galactose 4-epimerase, domain 1"/>
    <property type="match status" value="1"/>
</dbReference>
<organism evidence="4">
    <name type="scientific">Candidatus Curtissbacteria bacterium GW2011_GWA1_40_24</name>
    <dbReference type="NCBI Taxonomy" id="1618406"/>
    <lineage>
        <taxon>Bacteria</taxon>
        <taxon>Candidatus Curtissiibacteriota</taxon>
    </lineage>
</organism>
<keyword evidence="2" id="KW-0560">Oxidoreductase</keyword>
<evidence type="ECO:0000256" key="2">
    <source>
        <dbReference type="RuleBase" id="RU364082"/>
    </source>
</evidence>
<dbReference type="GO" id="GO:0008831">
    <property type="term" value="F:dTDP-4-dehydrorhamnose reductase activity"/>
    <property type="evidence" value="ECO:0007669"/>
    <property type="project" value="UniProtKB-EC"/>
</dbReference>
<proteinExistence type="inferred from homology"/>